<dbReference type="RefSeq" id="WP_203987085.1">
    <property type="nucleotide sequence ID" value="NZ_BOPG01000005.1"/>
</dbReference>
<comment type="caution">
    <text evidence="1">The sequence shown here is derived from an EMBL/GenBank/DDBJ whole genome shotgun (WGS) entry which is preliminary data.</text>
</comment>
<organism evidence="1 2">
    <name type="scientific">Virgisporangium aurantiacum</name>
    <dbReference type="NCBI Taxonomy" id="175570"/>
    <lineage>
        <taxon>Bacteria</taxon>
        <taxon>Bacillati</taxon>
        <taxon>Actinomycetota</taxon>
        <taxon>Actinomycetes</taxon>
        <taxon>Micromonosporales</taxon>
        <taxon>Micromonosporaceae</taxon>
        <taxon>Virgisporangium</taxon>
    </lineage>
</organism>
<gene>
    <name evidence="1" type="ORF">Vau01_006930</name>
</gene>
<name>A0A8J3YYU7_9ACTN</name>
<reference evidence="1" key="1">
    <citation type="submission" date="2021-01" db="EMBL/GenBank/DDBJ databases">
        <title>Whole genome shotgun sequence of Virgisporangium aurantiacum NBRC 16421.</title>
        <authorList>
            <person name="Komaki H."/>
            <person name="Tamura T."/>
        </authorList>
    </citation>
    <scope>NUCLEOTIDE SEQUENCE</scope>
    <source>
        <strain evidence="1">NBRC 16421</strain>
    </source>
</reference>
<accession>A0A8J3YYU7</accession>
<dbReference type="EMBL" id="BOPG01000005">
    <property type="protein sequence ID" value="GIJ53177.1"/>
    <property type="molecule type" value="Genomic_DNA"/>
</dbReference>
<protein>
    <submittedName>
        <fullName evidence="1">Uncharacterized protein</fullName>
    </submittedName>
</protein>
<dbReference type="Proteomes" id="UP000612585">
    <property type="component" value="Unassembled WGS sequence"/>
</dbReference>
<proteinExistence type="predicted"/>
<dbReference type="AlphaFoldDB" id="A0A8J3YYU7"/>
<sequence>MPLEILLVGPLLALAVLALIAVAADIGTLRAQPTVRPARAGRARTAGGDEEFGLLRTVALSADLAAARAVRDRLMALGIRATVGTDSAGFARVLVFGDEYEDARDAV</sequence>
<keyword evidence="2" id="KW-1185">Reference proteome</keyword>
<evidence type="ECO:0000313" key="1">
    <source>
        <dbReference type="EMBL" id="GIJ53177.1"/>
    </source>
</evidence>
<evidence type="ECO:0000313" key="2">
    <source>
        <dbReference type="Proteomes" id="UP000612585"/>
    </source>
</evidence>